<reference evidence="1" key="1">
    <citation type="submission" date="2015-10" db="EMBL/GenBank/DDBJ databases">
        <authorList>
            <person name="Gilbert D.G."/>
        </authorList>
    </citation>
    <scope>NUCLEOTIDE SEQUENCE</scope>
</reference>
<evidence type="ECO:0000313" key="1">
    <source>
        <dbReference type="EMBL" id="CUS55798.1"/>
    </source>
</evidence>
<dbReference type="Gene3D" id="2.40.160.10">
    <property type="entry name" value="Porin"/>
    <property type="match status" value="1"/>
</dbReference>
<sequence>MSAKPNFRALIAPVVLLSVALPCAAEADQTTSRWETALADTKPIFNARLRYEGVEQEGLPEDASALTYRFRAGFETGKIFDTALLVEFDHIDDLIDDFNSTINGKTGYPVVADPNATELNRFQLTNTSLPDTIITLGRQRIGLDDARFVGNVGWRQNEQTFDGARVQNSSLGELKVDFTYIAQINRIFGDDSAVGRWDGDSYLLNLSHPTPIGTLTGFAYQIDVDNAGGVFSSQTVGARLAGKQAIGTGKLGYTVSYATQSDYGSSSLDYSADYYLVEGTYSVEAVTLGAGIEVLGGDDARGFQTPLATLHKFQGWADKFLTTPTTGVEDIYAKAAYQVGDVGPFSGVALTAVYHDFSADVGGADYGSELDLAASAKWDKIGITLKYADYSADDFATNTSKFWIQFDFAL</sequence>
<gene>
    <name evidence="1" type="ORF">MGWOODY_Hyp1604</name>
</gene>
<dbReference type="InterPro" id="IPR023614">
    <property type="entry name" value="Porin_dom_sf"/>
</dbReference>
<organism evidence="1">
    <name type="scientific">hydrothermal vent metagenome</name>
    <dbReference type="NCBI Taxonomy" id="652676"/>
    <lineage>
        <taxon>unclassified sequences</taxon>
        <taxon>metagenomes</taxon>
        <taxon>ecological metagenomes</taxon>
    </lineage>
</organism>
<evidence type="ECO:0008006" key="2">
    <source>
        <dbReference type="Google" id="ProtNLM"/>
    </source>
</evidence>
<accession>A0A160TXT5</accession>
<dbReference type="EMBL" id="CZQD01000011">
    <property type="protein sequence ID" value="CUS55798.1"/>
    <property type="molecule type" value="Genomic_DNA"/>
</dbReference>
<dbReference type="AlphaFoldDB" id="A0A160TXT5"/>
<protein>
    <recommendedName>
        <fullName evidence="2">Alginate export domain-containing protein</fullName>
    </recommendedName>
</protein>
<name>A0A160TXT5_9ZZZZ</name>
<proteinExistence type="predicted"/>